<accession>A0A4S2HF99</accession>
<keyword evidence="10" id="KW-1185">Reference proteome</keyword>
<dbReference type="SUPFAM" id="SSF52743">
    <property type="entry name" value="Subtilisin-like"/>
    <property type="match status" value="1"/>
</dbReference>
<keyword evidence="2 6" id="KW-0645">Protease</keyword>
<keyword evidence="3 7" id="KW-0732">Signal</keyword>
<evidence type="ECO:0000256" key="1">
    <source>
        <dbReference type="ARBA" id="ARBA00011073"/>
    </source>
</evidence>
<dbReference type="OrthoDB" id="5405281at2"/>
<organism evidence="9 10">
    <name type="scientific">Marinicauda pacifica</name>
    <dbReference type="NCBI Taxonomy" id="1133559"/>
    <lineage>
        <taxon>Bacteria</taxon>
        <taxon>Pseudomonadati</taxon>
        <taxon>Pseudomonadota</taxon>
        <taxon>Alphaproteobacteria</taxon>
        <taxon>Maricaulales</taxon>
        <taxon>Maricaulaceae</taxon>
        <taxon>Marinicauda</taxon>
    </lineage>
</organism>
<feature type="domain" description="Peptidase S8/S53" evidence="8">
    <location>
        <begin position="289"/>
        <end position="518"/>
    </location>
</feature>
<feature type="active site" description="Charge relay system" evidence="6">
    <location>
        <position position="290"/>
    </location>
</feature>
<dbReference type="PROSITE" id="PS00138">
    <property type="entry name" value="SUBTILASE_SER"/>
    <property type="match status" value="1"/>
</dbReference>
<dbReference type="PANTHER" id="PTHR43806:SF11">
    <property type="entry name" value="CEREVISIN-RELATED"/>
    <property type="match status" value="1"/>
</dbReference>
<dbReference type="InterPro" id="IPR050131">
    <property type="entry name" value="Peptidase_S8_subtilisin-like"/>
</dbReference>
<dbReference type="InterPro" id="IPR000209">
    <property type="entry name" value="Peptidase_S8/S53_dom"/>
</dbReference>
<dbReference type="PROSITE" id="PS51892">
    <property type="entry name" value="SUBTILASE"/>
    <property type="match status" value="1"/>
</dbReference>
<evidence type="ECO:0000256" key="4">
    <source>
        <dbReference type="ARBA" id="ARBA00022801"/>
    </source>
</evidence>
<dbReference type="EMBL" id="SRXV01000001">
    <property type="protein sequence ID" value="TGY94498.1"/>
    <property type="molecule type" value="Genomic_DNA"/>
</dbReference>
<protein>
    <recommendedName>
        <fullName evidence="8">Peptidase S8/S53 domain-containing protein</fullName>
    </recommendedName>
</protein>
<evidence type="ECO:0000256" key="2">
    <source>
        <dbReference type="ARBA" id="ARBA00022670"/>
    </source>
</evidence>
<feature type="chain" id="PRO_5020204403" description="Peptidase S8/S53 domain-containing protein" evidence="7">
    <location>
        <begin position="30"/>
        <end position="956"/>
    </location>
</feature>
<dbReference type="Pfam" id="PF00082">
    <property type="entry name" value="Peptidase_S8"/>
    <property type="match status" value="1"/>
</dbReference>
<evidence type="ECO:0000313" key="9">
    <source>
        <dbReference type="EMBL" id="TGY94498.1"/>
    </source>
</evidence>
<keyword evidence="5 6" id="KW-0720">Serine protease</keyword>
<proteinExistence type="inferred from homology"/>
<comment type="similarity">
    <text evidence="1 6">Belongs to the peptidase S8 family.</text>
</comment>
<gene>
    <name evidence="9" type="ORF">E5162_04275</name>
</gene>
<dbReference type="InterPro" id="IPR036852">
    <property type="entry name" value="Peptidase_S8/S53_dom_sf"/>
</dbReference>
<comment type="caution">
    <text evidence="9">The sequence shown here is derived from an EMBL/GenBank/DDBJ whole genome shotgun (WGS) entry which is preliminary data.</text>
</comment>
<dbReference type="AlphaFoldDB" id="A0A4S2HF99"/>
<feature type="active site" description="Charge relay system" evidence="6">
    <location>
        <position position="470"/>
    </location>
</feature>
<evidence type="ECO:0000259" key="8">
    <source>
        <dbReference type="Pfam" id="PF00082"/>
    </source>
</evidence>
<dbReference type="RefSeq" id="WP_135943695.1">
    <property type="nucleotide sequence ID" value="NZ_BMEI01000001.1"/>
</dbReference>
<feature type="signal peptide" evidence="7">
    <location>
        <begin position="1"/>
        <end position="29"/>
    </location>
</feature>
<dbReference type="PANTHER" id="PTHR43806">
    <property type="entry name" value="PEPTIDASE S8"/>
    <property type="match status" value="1"/>
</dbReference>
<dbReference type="InterPro" id="IPR034061">
    <property type="entry name" value="Peptidases_S8_Autotransporter"/>
</dbReference>
<evidence type="ECO:0000256" key="7">
    <source>
        <dbReference type="SAM" id="SignalP"/>
    </source>
</evidence>
<feature type="active site" description="Charge relay system" evidence="6">
    <location>
        <position position="266"/>
    </location>
</feature>
<reference evidence="9 10" key="1">
    <citation type="journal article" date="2013" name="Int. J. Syst. Evol. Microbiol.">
        <title>Marinicauda pacifica gen. nov., sp. nov., a prosthecate alphaproteobacterium of the family Hyphomonadaceae isolated from deep seawater.</title>
        <authorList>
            <person name="Zhang X.Y."/>
            <person name="Li G.W."/>
            <person name="Wang C.S."/>
            <person name="Zhang Y.J."/>
            <person name="Xu X.W."/>
            <person name="Li H."/>
            <person name="Liu A."/>
            <person name="Liu C."/>
            <person name="Xie B.B."/>
            <person name="Qin Q.L."/>
            <person name="Xu Z."/>
            <person name="Chen X.L."/>
            <person name="Zhou B.C."/>
            <person name="Zhang Y.Z."/>
        </authorList>
    </citation>
    <scope>NUCLEOTIDE SEQUENCE [LARGE SCALE GENOMIC DNA]</scope>
    <source>
        <strain evidence="9 10">P-1 km-3</strain>
    </source>
</reference>
<evidence type="ECO:0000256" key="3">
    <source>
        <dbReference type="ARBA" id="ARBA00022729"/>
    </source>
</evidence>
<dbReference type="CDD" id="cd04848">
    <property type="entry name" value="Peptidases_S8_Autotransporter_serine_protease_like"/>
    <property type="match status" value="1"/>
</dbReference>
<dbReference type="Gene3D" id="3.40.50.200">
    <property type="entry name" value="Peptidase S8/S53 domain"/>
    <property type="match status" value="1"/>
</dbReference>
<dbReference type="GO" id="GO:0006508">
    <property type="term" value="P:proteolysis"/>
    <property type="evidence" value="ECO:0007669"/>
    <property type="project" value="UniProtKB-KW"/>
</dbReference>
<dbReference type="Proteomes" id="UP000305451">
    <property type="component" value="Unassembled WGS sequence"/>
</dbReference>
<evidence type="ECO:0000256" key="6">
    <source>
        <dbReference type="PROSITE-ProRule" id="PRU01240"/>
    </source>
</evidence>
<name>A0A4S2HF99_9PROT</name>
<evidence type="ECO:0000256" key="5">
    <source>
        <dbReference type="ARBA" id="ARBA00022825"/>
    </source>
</evidence>
<dbReference type="GO" id="GO:0004252">
    <property type="term" value="F:serine-type endopeptidase activity"/>
    <property type="evidence" value="ECO:0007669"/>
    <property type="project" value="UniProtKB-UniRule"/>
</dbReference>
<keyword evidence="4 6" id="KW-0378">Hydrolase</keyword>
<sequence>MIRDHIKNALLGTVASTALASALATSANADTAEFTLQGHHSASSGSEAGPILPRYGDIDPFYGDINPFWGDINPFYGDIGPFWGDIDPFWGDINPFYGDIDAFWGDIDAFYGDIDPFYGDIDAFWGDIGAFWGDIGPFWGDIDAFWGDIDPFDTEAYSTLTGDLNELFNRAETVFGPAIEGETGRSFQEGFLNDLTAEYGINMSDPASLASVTAQQRAAFFLAFHDGLMNFSGRDHVDHWMGAINWSPAMAREASTRFPVVVGIVDFSLPSRIDGLIGGGNGNDYLDFNHGAAVADLISARHDGEGLMGVAPSVRLRLENPFDETLSTNWDDVRSSVRRLSYHSAIINASLGMPGWTFHEGWSDVLSDWYIRHSAPHTLYVFAAGNDGITQDLDVDWSAVRNVENLLIVGSINPGGEISSFSNRPGDACFTVRGACHEGSRLMDRFLVAPGELILVPDGEGGYVRMSGTSFAAPLVTGAAALVKSEWLWLSPGRIADVILETATDLGAPGVDPVYGRGLLNVQAALSPIDQNALYALDWRGRRIPAGELGFLRGRIKDHGEVTVFEDIGDTFRDFSFTLEELGVGQDALSGSAQITAQSYSIDRAINASGTNFNDTQAITRRIQTRNGLTVTSFASQADMGQVLGDGDLPFQAGMEVSNSESGVTIRFGMGEGALALSDQSGFGLASDYRPDSGGVNPMLGYASGGVYAMAGFALSPDTRLSIVATSTRDEYEFTNPLTGERSAIFETLDAYSASAVSLDLSHAVNSRFGIQAAYTHLAEDQALLGGQGLGALAFDGGSRTDALTVGANVAISARSSVSVSATAGITGASEFGASALALPDSVSSTAFQISFQHNGVFTARDGIRASFIQPLHVENGSLEYSGLVVTDRDTGTLGLRTQQWSLGGERPLAAEVLYAIDLVQDRVELNAFGRTEAPGARFADGDTSWAGGFRLGVNF</sequence>
<dbReference type="InterPro" id="IPR023828">
    <property type="entry name" value="Peptidase_S8_Ser-AS"/>
</dbReference>
<evidence type="ECO:0000313" key="10">
    <source>
        <dbReference type="Proteomes" id="UP000305451"/>
    </source>
</evidence>